<comment type="caution">
    <text evidence="3">The sequence shown here is derived from an EMBL/GenBank/DDBJ whole genome shotgun (WGS) entry which is preliminary data.</text>
</comment>
<proteinExistence type="inferred from homology"/>
<dbReference type="RefSeq" id="WP_039135313.1">
    <property type="nucleotide sequence ID" value="NZ_JPXY01000024.1"/>
</dbReference>
<dbReference type="PANTHER" id="PTHR38109">
    <property type="entry name" value="PROTEIN YCGL"/>
    <property type="match status" value="1"/>
</dbReference>
<evidence type="ECO:0000256" key="1">
    <source>
        <dbReference type="HAMAP-Rule" id="MF_01866"/>
    </source>
</evidence>
<feature type="domain" description="YcgL" evidence="2">
    <location>
        <begin position="1"/>
        <end position="85"/>
    </location>
</feature>
<dbReference type="PANTHER" id="PTHR38109:SF1">
    <property type="entry name" value="PROTEIN YCGL"/>
    <property type="match status" value="1"/>
</dbReference>
<dbReference type="InterPro" id="IPR027354">
    <property type="entry name" value="YcgL_dom"/>
</dbReference>
<dbReference type="Proteomes" id="UP000030418">
    <property type="component" value="Unassembled WGS sequence"/>
</dbReference>
<organism evidence="3 4">
    <name type="scientific">Gallibacterium genomosp. 2</name>
    <dbReference type="NCBI Taxonomy" id="155517"/>
    <lineage>
        <taxon>Bacteria</taxon>
        <taxon>Pseudomonadati</taxon>
        <taxon>Pseudomonadota</taxon>
        <taxon>Gammaproteobacteria</taxon>
        <taxon>Pasteurellales</taxon>
        <taxon>Pasteurellaceae</taxon>
        <taxon>Gallibacterium</taxon>
    </lineage>
</organism>
<dbReference type="SUPFAM" id="SSF160191">
    <property type="entry name" value="YcgL-like"/>
    <property type="match status" value="1"/>
</dbReference>
<accession>A0A0A2XJB0</accession>
<dbReference type="AlphaFoldDB" id="A0A0A2XJB0"/>
<reference evidence="3 4" key="1">
    <citation type="submission" date="2014-08" db="EMBL/GenBank/DDBJ databases">
        <title>Chaperone-usher fimbriae in a diverse selection of Gallibacterium genomes.</title>
        <authorList>
            <person name="Kudirkiene E."/>
            <person name="Bager R.J."/>
            <person name="Johnson T.J."/>
            <person name="Bojesen A.M."/>
        </authorList>
    </citation>
    <scope>NUCLEOTIDE SEQUENCE [LARGE SCALE GENOMIC DNA]</scope>
    <source>
        <strain evidence="3 4">CCM5976</strain>
    </source>
</reference>
<evidence type="ECO:0000313" key="4">
    <source>
        <dbReference type="Proteomes" id="UP000030418"/>
    </source>
</evidence>
<protein>
    <recommendedName>
        <fullName evidence="1">YcgL domain-containing protein P375_05640</fullName>
    </recommendedName>
</protein>
<dbReference type="HAMAP" id="MF_01866">
    <property type="entry name" value="UPF0745"/>
    <property type="match status" value="1"/>
</dbReference>
<sequence>MLCAIYKSRRKEGMYLYIEKRDDFSSVPESLLNAFGTPQFVMLFNLDGKKKLIHTDNQNVKEQIEQNGFYLQMPPPVENLLKTLKN</sequence>
<dbReference type="Pfam" id="PF05166">
    <property type="entry name" value="YcgL"/>
    <property type="match status" value="1"/>
</dbReference>
<gene>
    <name evidence="3" type="ORF">P375_05640</name>
</gene>
<dbReference type="InterPro" id="IPR038068">
    <property type="entry name" value="YcgL-like_sf"/>
</dbReference>
<dbReference type="PROSITE" id="PS51648">
    <property type="entry name" value="YCGL"/>
    <property type="match status" value="1"/>
</dbReference>
<keyword evidence="4" id="KW-1185">Reference proteome</keyword>
<dbReference type="EMBL" id="JPXY01000024">
    <property type="protein sequence ID" value="KGQ32278.1"/>
    <property type="molecule type" value="Genomic_DNA"/>
</dbReference>
<evidence type="ECO:0000313" key="3">
    <source>
        <dbReference type="EMBL" id="KGQ32278.1"/>
    </source>
</evidence>
<dbReference type="Gene3D" id="3.10.510.20">
    <property type="entry name" value="YcgL domain"/>
    <property type="match status" value="1"/>
</dbReference>
<evidence type="ECO:0000259" key="2">
    <source>
        <dbReference type="PROSITE" id="PS51648"/>
    </source>
</evidence>
<name>A0A0A2XJB0_9PAST</name>